<dbReference type="Gene3D" id="1.10.8.10">
    <property type="entry name" value="DNA helicase RuvA subunit, C-terminal domain"/>
    <property type="match status" value="1"/>
</dbReference>
<proteinExistence type="inferred from homology"/>
<dbReference type="NCBIfam" id="TIGR00116">
    <property type="entry name" value="tsf"/>
    <property type="match status" value="1"/>
</dbReference>
<keyword evidence="4" id="KW-0496">Mitochondrion</keyword>
<evidence type="ECO:0000256" key="4">
    <source>
        <dbReference type="HAMAP-Rule" id="MF_03135"/>
    </source>
</evidence>
<comment type="subcellular location">
    <subcellularLocation>
        <location evidence="4">Mitochondrion</location>
    </subcellularLocation>
</comment>
<dbReference type="EMBL" id="JALJOR010000011">
    <property type="protein sequence ID" value="KAK9808957.1"/>
    <property type="molecule type" value="Genomic_DNA"/>
</dbReference>
<dbReference type="Gene3D" id="1.10.286.20">
    <property type="match status" value="1"/>
</dbReference>
<dbReference type="InterPro" id="IPR001816">
    <property type="entry name" value="Transl_elong_EFTs/EF1B"/>
</dbReference>
<dbReference type="Pfam" id="PF00889">
    <property type="entry name" value="EF_TS"/>
    <property type="match status" value="1"/>
</dbReference>
<dbReference type="SUPFAM" id="SSF54713">
    <property type="entry name" value="Elongation factor Ts (EF-Ts), dimerisation domain"/>
    <property type="match status" value="1"/>
</dbReference>
<comment type="function">
    <text evidence="4 5">Associates with the EF-Tu.GDP complex and induces the exchange of GDP to GTP. It remains bound to the aminoacyl-tRNA.EF-Tu.GTP complex up to the GTP hydrolysis stage on the ribosome.</text>
</comment>
<organism evidence="7 8">
    <name type="scientific">[Myrmecia] bisecta</name>
    <dbReference type="NCBI Taxonomy" id="41462"/>
    <lineage>
        <taxon>Eukaryota</taxon>
        <taxon>Viridiplantae</taxon>
        <taxon>Chlorophyta</taxon>
        <taxon>core chlorophytes</taxon>
        <taxon>Trebouxiophyceae</taxon>
        <taxon>Trebouxiales</taxon>
        <taxon>Trebouxiaceae</taxon>
        <taxon>Myrmecia</taxon>
    </lineage>
</organism>
<dbReference type="Gene3D" id="3.30.479.20">
    <property type="entry name" value="Elongation factor Ts, dimerisation domain"/>
    <property type="match status" value="2"/>
</dbReference>
<evidence type="ECO:0000313" key="7">
    <source>
        <dbReference type="EMBL" id="KAK9808957.1"/>
    </source>
</evidence>
<dbReference type="FunFam" id="1.10.8.10:FF:000001">
    <property type="entry name" value="Elongation factor Ts"/>
    <property type="match status" value="1"/>
</dbReference>
<accession>A0AAW1PKB6</accession>
<dbReference type="FunFam" id="1.10.286.20:FF:000001">
    <property type="entry name" value="Elongation factor Ts"/>
    <property type="match status" value="1"/>
</dbReference>
<evidence type="ECO:0000313" key="8">
    <source>
        <dbReference type="Proteomes" id="UP001489004"/>
    </source>
</evidence>
<dbReference type="GO" id="GO:0005739">
    <property type="term" value="C:mitochondrion"/>
    <property type="evidence" value="ECO:0007669"/>
    <property type="project" value="UniProtKB-SubCell"/>
</dbReference>
<dbReference type="Proteomes" id="UP001489004">
    <property type="component" value="Unassembled WGS sequence"/>
</dbReference>
<keyword evidence="3 4" id="KW-0648">Protein biosynthesis</keyword>
<dbReference type="PANTHER" id="PTHR11741:SF0">
    <property type="entry name" value="ELONGATION FACTOR TS, MITOCHONDRIAL"/>
    <property type="match status" value="1"/>
</dbReference>
<dbReference type="PANTHER" id="PTHR11741">
    <property type="entry name" value="ELONGATION FACTOR TS"/>
    <property type="match status" value="1"/>
</dbReference>
<evidence type="ECO:0000256" key="1">
    <source>
        <dbReference type="ARBA" id="ARBA00005532"/>
    </source>
</evidence>
<comment type="similarity">
    <text evidence="1 4 5">Belongs to the EF-Ts family.</text>
</comment>
<dbReference type="AlphaFoldDB" id="A0AAW1PKB6"/>
<evidence type="ECO:0000259" key="6">
    <source>
        <dbReference type="Pfam" id="PF00889"/>
    </source>
</evidence>
<dbReference type="InterPro" id="IPR014039">
    <property type="entry name" value="Transl_elong_EFTs/EF1B_dimer"/>
</dbReference>
<sequence length="322" mass="34025">MALIRDLREKSGAPISDVKAALVEAQWSIDNAFQALRKKGLAAATKKASRHAAEGLVGIAKGDGAAAVVEINSETDFVARNDQFRHLVGSVAAAALRAEAALPSGNIGELDIESLAAAPTTSGSSVGDAVSDVAGTVRENIKLRRAHRLSCPDGVIASYLHTSPAPGLGRMGALVALQDAQGPIGAEKATRVEELGTKLAMHAVAVKPLFLSRASVSKEALEAEKDVLREQAAKTGKPANIIEKMLQGRLNKYYEENCFLEQKFVMDDSKKVQAVVKELGQELDLDLQLSGFVRLQCGEGLEKSASKDFATEVAETLEQAVA</sequence>
<reference evidence="7 8" key="1">
    <citation type="journal article" date="2024" name="Nat. Commun.">
        <title>Phylogenomics reveals the evolutionary origins of lichenization in chlorophyte algae.</title>
        <authorList>
            <person name="Puginier C."/>
            <person name="Libourel C."/>
            <person name="Otte J."/>
            <person name="Skaloud P."/>
            <person name="Haon M."/>
            <person name="Grisel S."/>
            <person name="Petersen M."/>
            <person name="Berrin J.G."/>
            <person name="Delaux P.M."/>
            <person name="Dal Grande F."/>
            <person name="Keller J."/>
        </authorList>
    </citation>
    <scope>NUCLEOTIDE SEQUENCE [LARGE SCALE GENOMIC DNA]</scope>
    <source>
        <strain evidence="7 8">SAG 2043</strain>
    </source>
</reference>
<feature type="domain" description="Translation elongation factor EFTs/EF1B dimerisation" evidence="6">
    <location>
        <begin position="66"/>
        <end position="299"/>
    </location>
</feature>
<dbReference type="PROSITE" id="PS01127">
    <property type="entry name" value="EF_TS_2"/>
    <property type="match status" value="1"/>
</dbReference>
<dbReference type="SUPFAM" id="SSF46934">
    <property type="entry name" value="UBA-like"/>
    <property type="match status" value="1"/>
</dbReference>
<keyword evidence="2 4" id="KW-0251">Elongation factor</keyword>
<dbReference type="CDD" id="cd14275">
    <property type="entry name" value="UBA_EF-Ts"/>
    <property type="match status" value="1"/>
</dbReference>
<evidence type="ECO:0000256" key="2">
    <source>
        <dbReference type="ARBA" id="ARBA00022768"/>
    </source>
</evidence>
<dbReference type="GO" id="GO:0070125">
    <property type="term" value="P:mitochondrial translational elongation"/>
    <property type="evidence" value="ECO:0007669"/>
    <property type="project" value="TreeGrafter"/>
</dbReference>
<evidence type="ECO:0000256" key="3">
    <source>
        <dbReference type="ARBA" id="ARBA00022917"/>
    </source>
</evidence>
<dbReference type="InterPro" id="IPR018101">
    <property type="entry name" value="Transl_elong_Ts_CS"/>
</dbReference>
<protein>
    <recommendedName>
        <fullName evidence="4">Elongation factor Ts, mitochondrial</fullName>
        <shortName evidence="4">EF-Ts</shortName>
        <shortName evidence="4">EF-TsMt</shortName>
    </recommendedName>
</protein>
<evidence type="ECO:0000256" key="5">
    <source>
        <dbReference type="RuleBase" id="RU000642"/>
    </source>
</evidence>
<keyword evidence="8" id="KW-1185">Reference proteome</keyword>
<dbReference type="HAMAP" id="MF_00050">
    <property type="entry name" value="EF_Ts"/>
    <property type="match status" value="1"/>
</dbReference>
<dbReference type="GO" id="GO:0003746">
    <property type="term" value="F:translation elongation factor activity"/>
    <property type="evidence" value="ECO:0007669"/>
    <property type="project" value="UniProtKB-UniRule"/>
</dbReference>
<dbReference type="InterPro" id="IPR036402">
    <property type="entry name" value="EF-Ts_dimer_sf"/>
</dbReference>
<comment type="caution">
    <text evidence="7">The sequence shown here is derived from an EMBL/GenBank/DDBJ whole genome shotgun (WGS) entry which is preliminary data.</text>
</comment>
<gene>
    <name evidence="4" type="primary">EFTS</name>
    <name evidence="7" type="ORF">WJX72_007019</name>
</gene>
<name>A0AAW1PKB6_9CHLO</name>
<dbReference type="InterPro" id="IPR009060">
    <property type="entry name" value="UBA-like_sf"/>
</dbReference>